<keyword evidence="7" id="KW-0547">Nucleotide-binding</keyword>
<dbReference type="InterPro" id="IPR036890">
    <property type="entry name" value="HATPase_C_sf"/>
</dbReference>
<comment type="subcellular location">
    <subcellularLocation>
        <location evidence="2">Membrane</location>
        <topology evidence="2">Multi-pass membrane protein</topology>
    </subcellularLocation>
</comment>
<keyword evidence="12 13" id="KW-0472">Membrane</keyword>
<dbReference type="InterPro" id="IPR003661">
    <property type="entry name" value="HisK_dim/P_dom"/>
</dbReference>
<dbReference type="SUPFAM" id="SSF55874">
    <property type="entry name" value="ATPase domain of HSP90 chaperone/DNA topoisomerase II/histidine kinase"/>
    <property type="match status" value="1"/>
</dbReference>
<dbReference type="SMART" id="SM00388">
    <property type="entry name" value="HisKA"/>
    <property type="match status" value="1"/>
</dbReference>
<dbReference type="InterPro" id="IPR005467">
    <property type="entry name" value="His_kinase_dom"/>
</dbReference>
<reference evidence="16" key="1">
    <citation type="journal article" date="2019" name="Int. J. Syst. Evol. Microbiol.">
        <title>The Global Catalogue of Microorganisms (GCM) 10K type strain sequencing project: providing services to taxonomists for standard genome sequencing and annotation.</title>
        <authorList>
            <consortium name="The Broad Institute Genomics Platform"/>
            <consortium name="The Broad Institute Genome Sequencing Center for Infectious Disease"/>
            <person name="Wu L."/>
            <person name="Ma J."/>
        </authorList>
    </citation>
    <scope>NUCLEOTIDE SEQUENCE [LARGE SCALE GENOMIC DNA]</scope>
    <source>
        <strain evidence="16">JCM 18401</strain>
    </source>
</reference>
<evidence type="ECO:0000256" key="12">
    <source>
        <dbReference type="ARBA" id="ARBA00023136"/>
    </source>
</evidence>
<dbReference type="SUPFAM" id="SSF55785">
    <property type="entry name" value="PYP-like sensor domain (PAS domain)"/>
    <property type="match status" value="1"/>
</dbReference>
<dbReference type="InterPro" id="IPR036097">
    <property type="entry name" value="HisK_dim/P_sf"/>
</dbReference>
<dbReference type="EC" id="2.7.13.3" evidence="3"/>
<dbReference type="Gene3D" id="3.30.565.10">
    <property type="entry name" value="Histidine kinase-like ATPase, C-terminal domain"/>
    <property type="match status" value="1"/>
</dbReference>
<keyword evidence="5" id="KW-0808">Transferase</keyword>
<sequence length="436" mass="47834">MDSNKARVDRTLLLEQLGLVGLIGASVALALTTEYVMPLVLLLGLGLLLLWQMQRRAGRGRQRHEQWLAAALAGDLPLTEIGDMSVQRQIARLKRRNEGHQAKEEQQRLFLDAILQHLDLAVLVLDQQGNIVRHNRAWLTLLGGHSPADLAGLAAEAAPLRRWLGEAEPSPRALLQWQHRPLLACLSRCQIQGQSLRVITLQSIAAELAAQEQRAWQQMVRVLTHEIRNSITPIASLAGSAQALVSADAALDREEREDLAQALATVERRARALGRFINDYQQLAQVPKPEQERLNVADWLSEGVGLMQGELAGIDTELEIAEGLVLTADRTLLDQLLINLLRNAIEAVRGQPEPKITLTALRDAESRVVVQLQDNGIGVAPEAEANLFVPFFSTKPGGSGIGLSLARQIMQAHGGEIYAGNGRAPQPGFLITLRFR</sequence>
<keyword evidence="8" id="KW-0418">Kinase</keyword>
<evidence type="ECO:0000313" key="16">
    <source>
        <dbReference type="Proteomes" id="UP001499988"/>
    </source>
</evidence>
<keyword evidence="4" id="KW-0597">Phosphoprotein</keyword>
<dbReference type="PROSITE" id="PS50109">
    <property type="entry name" value="HIS_KIN"/>
    <property type="match status" value="1"/>
</dbReference>
<dbReference type="InterPro" id="IPR035965">
    <property type="entry name" value="PAS-like_dom_sf"/>
</dbReference>
<dbReference type="Pfam" id="PF00512">
    <property type="entry name" value="HisKA"/>
    <property type="match status" value="1"/>
</dbReference>
<gene>
    <name evidence="15" type="ORF">GCM10023333_32850</name>
</gene>
<keyword evidence="9 15" id="KW-0067">ATP-binding</keyword>
<dbReference type="Proteomes" id="UP001499988">
    <property type="component" value="Unassembled WGS sequence"/>
</dbReference>
<dbReference type="PRINTS" id="PR00344">
    <property type="entry name" value="BCTRLSENSOR"/>
</dbReference>
<keyword evidence="16" id="KW-1185">Reference proteome</keyword>
<evidence type="ECO:0000256" key="6">
    <source>
        <dbReference type="ARBA" id="ARBA00022692"/>
    </source>
</evidence>
<dbReference type="InterPro" id="IPR050351">
    <property type="entry name" value="BphY/WalK/GraS-like"/>
</dbReference>
<proteinExistence type="predicted"/>
<evidence type="ECO:0000256" key="9">
    <source>
        <dbReference type="ARBA" id="ARBA00022840"/>
    </source>
</evidence>
<dbReference type="GO" id="GO:0005524">
    <property type="term" value="F:ATP binding"/>
    <property type="evidence" value="ECO:0007669"/>
    <property type="project" value="UniProtKB-KW"/>
</dbReference>
<evidence type="ECO:0000256" key="8">
    <source>
        <dbReference type="ARBA" id="ARBA00022777"/>
    </source>
</evidence>
<keyword evidence="11" id="KW-0902">Two-component regulatory system</keyword>
<dbReference type="Gene3D" id="1.10.287.130">
    <property type="match status" value="1"/>
</dbReference>
<organism evidence="15 16">
    <name type="scientific">Ferrimonas pelagia</name>
    <dbReference type="NCBI Taxonomy" id="1177826"/>
    <lineage>
        <taxon>Bacteria</taxon>
        <taxon>Pseudomonadati</taxon>
        <taxon>Pseudomonadota</taxon>
        <taxon>Gammaproteobacteria</taxon>
        <taxon>Alteromonadales</taxon>
        <taxon>Ferrimonadaceae</taxon>
        <taxon>Ferrimonas</taxon>
    </lineage>
</organism>
<accession>A0ABP9FG40</accession>
<dbReference type="Pfam" id="PF02518">
    <property type="entry name" value="HATPase_c"/>
    <property type="match status" value="1"/>
</dbReference>
<dbReference type="SMART" id="SM00387">
    <property type="entry name" value="HATPase_c"/>
    <property type="match status" value="1"/>
</dbReference>
<dbReference type="Gene3D" id="3.30.450.20">
    <property type="entry name" value="PAS domain"/>
    <property type="match status" value="1"/>
</dbReference>
<evidence type="ECO:0000256" key="4">
    <source>
        <dbReference type="ARBA" id="ARBA00022553"/>
    </source>
</evidence>
<evidence type="ECO:0000256" key="7">
    <source>
        <dbReference type="ARBA" id="ARBA00022741"/>
    </source>
</evidence>
<name>A0ABP9FG40_9GAMM</name>
<dbReference type="InterPro" id="IPR003594">
    <property type="entry name" value="HATPase_dom"/>
</dbReference>
<evidence type="ECO:0000259" key="14">
    <source>
        <dbReference type="PROSITE" id="PS50109"/>
    </source>
</evidence>
<evidence type="ECO:0000256" key="11">
    <source>
        <dbReference type="ARBA" id="ARBA00023012"/>
    </source>
</evidence>
<comment type="catalytic activity">
    <reaction evidence="1">
        <text>ATP + protein L-histidine = ADP + protein N-phospho-L-histidine.</text>
        <dbReference type="EC" id="2.7.13.3"/>
    </reaction>
</comment>
<evidence type="ECO:0000256" key="13">
    <source>
        <dbReference type="SAM" id="Phobius"/>
    </source>
</evidence>
<dbReference type="InterPro" id="IPR000014">
    <property type="entry name" value="PAS"/>
</dbReference>
<dbReference type="CDD" id="cd00082">
    <property type="entry name" value="HisKA"/>
    <property type="match status" value="1"/>
</dbReference>
<feature type="transmembrane region" description="Helical" evidence="13">
    <location>
        <begin position="12"/>
        <end position="29"/>
    </location>
</feature>
<protein>
    <recommendedName>
        <fullName evidence="3">histidine kinase</fullName>
        <ecNumber evidence="3">2.7.13.3</ecNumber>
    </recommendedName>
</protein>
<evidence type="ECO:0000256" key="3">
    <source>
        <dbReference type="ARBA" id="ARBA00012438"/>
    </source>
</evidence>
<comment type="caution">
    <text evidence="15">The sequence shown here is derived from an EMBL/GenBank/DDBJ whole genome shotgun (WGS) entry which is preliminary data.</text>
</comment>
<evidence type="ECO:0000256" key="5">
    <source>
        <dbReference type="ARBA" id="ARBA00022679"/>
    </source>
</evidence>
<dbReference type="RefSeq" id="WP_345336547.1">
    <property type="nucleotide sequence ID" value="NZ_BAABJZ010000098.1"/>
</dbReference>
<feature type="transmembrane region" description="Helical" evidence="13">
    <location>
        <begin position="35"/>
        <end position="53"/>
    </location>
</feature>
<evidence type="ECO:0000256" key="1">
    <source>
        <dbReference type="ARBA" id="ARBA00000085"/>
    </source>
</evidence>
<dbReference type="Pfam" id="PF13188">
    <property type="entry name" value="PAS_8"/>
    <property type="match status" value="1"/>
</dbReference>
<keyword evidence="6 13" id="KW-0812">Transmembrane</keyword>
<feature type="domain" description="Histidine kinase" evidence="14">
    <location>
        <begin position="222"/>
        <end position="436"/>
    </location>
</feature>
<evidence type="ECO:0000256" key="10">
    <source>
        <dbReference type="ARBA" id="ARBA00022989"/>
    </source>
</evidence>
<dbReference type="EMBL" id="BAABJZ010000098">
    <property type="protein sequence ID" value="GAA4897002.1"/>
    <property type="molecule type" value="Genomic_DNA"/>
</dbReference>
<dbReference type="InterPro" id="IPR004358">
    <property type="entry name" value="Sig_transdc_His_kin-like_C"/>
</dbReference>
<evidence type="ECO:0000256" key="2">
    <source>
        <dbReference type="ARBA" id="ARBA00004141"/>
    </source>
</evidence>
<dbReference type="PANTHER" id="PTHR42878">
    <property type="entry name" value="TWO-COMPONENT HISTIDINE KINASE"/>
    <property type="match status" value="1"/>
</dbReference>
<dbReference type="PANTHER" id="PTHR42878:SF7">
    <property type="entry name" value="SENSOR HISTIDINE KINASE GLRK"/>
    <property type="match status" value="1"/>
</dbReference>
<keyword evidence="10 13" id="KW-1133">Transmembrane helix</keyword>
<dbReference type="SUPFAM" id="SSF47384">
    <property type="entry name" value="Homodimeric domain of signal transducing histidine kinase"/>
    <property type="match status" value="1"/>
</dbReference>
<evidence type="ECO:0000313" key="15">
    <source>
        <dbReference type="EMBL" id="GAA4897002.1"/>
    </source>
</evidence>